<keyword evidence="2" id="KW-1185">Reference proteome</keyword>
<evidence type="ECO:0000313" key="1">
    <source>
        <dbReference type="EMBL" id="QNP72211.1"/>
    </source>
</evidence>
<gene>
    <name evidence="1" type="ORF">IAG44_24215</name>
</gene>
<protein>
    <submittedName>
        <fullName evidence="1">Uncharacterized protein</fullName>
    </submittedName>
</protein>
<dbReference type="KEGG" id="sroi:IAG44_24215"/>
<dbReference type="Proteomes" id="UP000516052">
    <property type="component" value="Chromosome"/>
</dbReference>
<proteinExistence type="predicted"/>
<dbReference type="AlphaFoldDB" id="A0A7H0IHE5"/>
<reference evidence="1 2" key="1">
    <citation type="submission" date="2020-08" db="EMBL/GenBank/DDBJ databases">
        <title>A novel species.</title>
        <authorList>
            <person name="Gao J."/>
        </authorList>
    </citation>
    <scope>NUCLEOTIDE SEQUENCE [LARGE SCALE GENOMIC DNA]</scope>
    <source>
        <strain evidence="1 2">CRXT-G-22</strain>
    </source>
</reference>
<organism evidence="1 2">
    <name type="scientific">Streptomyces roseirectus</name>
    <dbReference type="NCBI Taxonomy" id="2768066"/>
    <lineage>
        <taxon>Bacteria</taxon>
        <taxon>Bacillati</taxon>
        <taxon>Actinomycetota</taxon>
        <taxon>Actinomycetes</taxon>
        <taxon>Kitasatosporales</taxon>
        <taxon>Streptomycetaceae</taxon>
        <taxon>Streptomyces</taxon>
    </lineage>
</organism>
<name>A0A7H0IHE5_9ACTN</name>
<evidence type="ECO:0000313" key="2">
    <source>
        <dbReference type="Proteomes" id="UP000516052"/>
    </source>
</evidence>
<accession>A0A7H0IHE5</accession>
<dbReference type="EMBL" id="CP060828">
    <property type="protein sequence ID" value="QNP72211.1"/>
    <property type="molecule type" value="Genomic_DNA"/>
</dbReference>
<sequence length="48" mass="4882">MTDASRPTIAEITHEALSRCEAIGAGALEAVEALRACVTSPVGSARVV</sequence>
<dbReference type="RefSeq" id="WP_187749168.1">
    <property type="nucleotide sequence ID" value="NZ_CP060828.1"/>
</dbReference>